<comment type="function">
    <text evidence="11">Catalyzes the phosphorylation of the hydroxyl group of 4-methyl-5-beta-hydroxyethylthiazole (THZ).</text>
</comment>
<keyword evidence="6 11" id="KW-0547">Nucleotide-binding</keyword>
<evidence type="ECO:0000256" key="4">
    <source>
        <dbReference type="ARBA" id="ARBA00022679"/>
    </source>
</evidence>
<feature type="binding site" evidence="11">
    <location>
        <position position="121"/>
    </location>
    <ligand>
        <name>ATP</name>
        <dbReference type="ChEBI" id="CHEBI:30616"/>
    </ligand>
</feature>
<keyword evidence="9 11" id="KW-0460">Magnesium</keyword>
<dbReference type="Gene3D" id="3.40.1190.20">
    <property type="match status" value="1"/>
</dbReference>
<keyword evidence="5 11" id="KW-0479">Metal-binding</keyword>
<protein>
    <recommendedName>
        <fullName evidence="11">Hydroxyethylthiazole kinase</fullName>
        <ecNumber evidence="11">2.7.1.50</ecNumber>
    </recommendedName>
    <alternativeName>
        <fullName evidence="11">4-methyl-5-beta-hydroxyethylthiazole kinase</fullName>
        <shortName evidence="11">TH kinase</shortName>
        <shortName evidence="11">Thz kinase</shortName>
    </alternativeName>
</protein>
<feature type="binding site" evidence="11">
    <location>
        <position position="46"/>
    </location>
    <ligand>
        <name>substrate</name>
    </ligand>
</feature>
<keyword evidence="10 11" id="KW-0784">Thiamine biosynthesis</keyword>
<name>A0A2U8QWV6_9FLAO</name>
<comment type="catalytic activity">
    <reaction evidence="1 11">
        <text>5-(2-hydroxyethyl)-4-methylthiazole + ATP = 4-methyl-5-(2-phosphooxyethyl)-thiazole + ADP + H(+)</text>
        <dbReference type="Rhea" id="RHEA:24212"/>
        <dbReference type="ChEBI" id="CHEBI:15378"/>
        <dbReference type="ChEBI" id="CHEBI:17957"/>
        <dbReference type="ChEBI" id="CHEBI:30616"/>
        <dbReference type="ChEBI" id="CHEBI:58296"/>
        <dbReference type="ChEBI" id="CHEBI:456216"/>
        <dbReference type="EC" id="2.7.1.50"/>
    </reaction>
</comment>
<dbReference type="EMBL" id="CP029463">
    <property type="protein sequence ID" value="AWM14346.1"/>
    <property type="molecule type" value="Genomic_DNA"/>
</dbReference>
<sequence>MTMEKTLWEYIQSVKDQSPLIHNITNYVVMNNTANALLAVGASPVMAHAKSEIKDMASIASAVLINIGTLDEYWSEAMLIAAKAAHTLNKPWVLDPVGAGATPYRNEILQKLLQYRPTVIRGNASEILALAKSNSSVTKGVDSIALSNEAVQAALDLVNDYGSIVCISGATDIILNDSGQIYFIKNGHPMMTKVTGLGCTASALTAAFIAVTENKTEATTAAMALLGIAGELAEKQSSGPGSLQMNLLDKLYAVTETEFSGYLKVAME</sequence>
<dbReference type="UniPathway" id="UPA00060">
    <property type="reaction ID" value="UER00139"/>
</dbReference>
<comment type="cofactor">
    <cofactor evidence="2 11">
        <name>Mg(2+)</name>
        <dbReference type="ChEBI" id="CHEBI:18420"/>
    </cofactor>
</comment>
<gene>
    <name evidence="11" type="primary">thiM</name>
    <name evidence="12" type="ORF">DI487_11100</name>
</gene>
<dbReference type="EC" id="2.7.1.50" evidence="11"/>
<evidence type="ECO:0000256" key="6">
    <source>
        <dbReference type="ARBA" id="ARBA00022741"/>
    </source>
</evidence>
<dbReference type="PIRSF" id="PIRSF000513">
    <property type="entry name" value="Thz_kinase"/>
    <property type="match status" value="1"/>
</dbReference>
<feature type="binding site" evidence="11">
    <location>
        <position position="168"/>
    </location>
    <ligand>
        <name>ATP</name>
        <dbReference type="ChEBI" id="CHEBI:30616"/>
    </ligand>
</feature>
<evidence type="ECO:0000256" key="2">
    <source>
        <dbReference type="ARBA" id="ARBA00001946"/>
    </source>
</evidence>
<dbReference type="NCBIfam" id="NF006830">
    <property type="entry name" value="PRK09355.1"/>
    <property type="match status" value="1"/>
</dbReference>
<evidence type="ECO:0000256" key="3">
    <source>
        <dbReference type="ARBA" id="ARBA00004868"/>
    </source>
</evidence>
<evidence type="ECO:0000256" key="9">
    <source>
        <dbReference type="ARBA" id="ARBA00022842"/>
    </source>
</evidence>
<dbReference type="GO" id="GO:0005524">
    <property type="term" value="F:ATP binding"/>
    <property type="evidence" value="ECO:0007669"/>
    <property type="project" value="UniProtKB-UniRule"/>
</dbReference>
<dbReference type="PRINTS" id="PR01099">
    <property type="entry name" value="HYETHTZKNASE"/>
</dbReference>
<evidence type="ECO:0000256" key="10">
    <source>
        <dbReference type="ARBA" id="ARBA00022977"/>
    </source>
</evidence>
<proteinExistence type="inferred from homology"/>
<dbReference type="OrthoDB" id="9778146at2"/>
<dbReference type="HAMAP" id="MF_00228">
    <property type="entry name" value="Thz_kinase"/>
    <property type="match status" value="1"/>
</dbReference>
<reference evidence="12 13" key="1">
    <citation type="submission" date="2018-05" db="EMBL/GenBank/DDBJ databases">
        <title>Flavobacterium sp. MEBiC07310.</title>
        <authorList>
            <person name="Baek K."/>
        </authorList>
    </citation>
    <scope>NUCLEOTIDE SEQUENCE [LARGE SCALE GENOMIC DNA]</scope>
    <source>
        <strain evidence="12 13">MEBiC07310</strain>
    </source>
</reference>
<dbReference type="AlphaFoldDB" id="A0A2U8QWV6"/>
<evidence type="ECO:0000256" key="5">
    <source>
        <dbReference type="ARBA" id="ARBA00022723"/>
    </source>
</evidence>
<keyword evidence="13" id="KW-1185">Reference proteome</keyword>
<evidence type="ECO:0000313" key="12">
    <source>
        <dbReference type="EMBL" id="AWM14346.1"/>
    </source>
</evidence>
<comment type="similarity">
    <text evidence="11">Belongs to the Thz kinase family.</text>
</comment>
<evidence type="ECO:0000313" key="13">
    <source>
        <dbReference type="Proteomes" id="UP000245429"/>
    </source>
</evidence>
<feature type="binding site" evidence="11">
    <location>
        <position position="196"/>
    </location>
    <ligand>
        <name>substrate</name>
    </ligand>
</feature>
<keyword evidence="4 11" id="KW-0808">Transferase</keyword>
<accession>A0A2U8QWV6</accession>
<dbReference type="GO" id="GO:0000287">
    <property type="term" value="F:magnesium ion binding"/>
    <property type="evidence" value="ECO:0007669"/>
    <property type="project" value="UniProtKB-UniRule"/>
</dbReference>
<keyword evidence="8 11" id="KW-0067">ATP-binding</keyword>
<dbReference type="InterPro" id="IPR029056">
    <property type="entry name" value="Ribokinase-like"/>
</dbReference>
<evidence type="ECO:0000256" key="8">
    <source>
        <dbReference type="ARBA" id="ARBA00022840"/>
    </source>
</evidence>
<dbReference type="InterPro" id="IPR000417">
    <property type="entry name" value="Hyethyz_kinase"/>
</dbReference>
<dbReference type="NCBIfam" id="TIGR00694">
    <property type="entry name" value="thiM"/>
    <property type="match status" value="1"/>
</dbReference>
<dbReference type="Proteomes" id="UP000245429">
    <property type="component" value="Chromosome"/>
</dbReference>
<dbReference type="GO" id="GO:0009228">
    <property type="term" value="P:thiamine biosynthetic process"/>
    <property type="evidence" value="ECO:0007669"/>
    <property type="project" value="UniProtKB-KW"/>
</dbReference>
<comment type="pathway">
    <text evidence="3 11">Cofactor biosynthesis; thiamine diphosphate biosynthesis; 4-methyl-5-(2-phosphoethyl)-thiazole from 5-(2-hydroxyethyl)-4-methylthiazole: step 1/1.</text>
</comment>
<organism evidence="12 13">
    <name type="scientific">Flavobacterium sediminis</name>
    <dbReference type="NCBI Taxonomy" id="2201181"/>
    <lineage>
        <taxon>Bacteria</taxon>
        <taxon>Pseudomonadati</taxon>
        <taxon>Bacteroidota</taxon>
        <taxon>Flavobacteriia</taxon>
        <taxon>Flavobacteriales</taxon>
        <taxon>Flavobacteriaceae</taxon>
        <taxon>Flavobacterium</taxon>
    </lineage>
</organism>
<keyword evidence="7 11" id="KW-0418">Kinase</keyword>
<dbReference type="KEGG" id="fse:DI487_11100"/>
<dbReference type="CDD" id="cd01170">
    <property type="entry name" value="THZ_kinase"/>
    <property type="match status" value="1"/>
</dbReference>
<evidence type="ECO:0000256" key="1">
    <source>
        <dbReference type="ARBA" id="ARBA00001771"/>
    </source>
</evidence>
<dbReference type="Pfam" id="PF02110">
    <property type="entry name" value="HK"/>
    <property type="match status" value="1"/>
</dbReference>
<dbReference type="SUPFAM" id="SSF53613">
    <property type="entry name" value="Ribokinase-like"/>
    <property type="match status" value="1"/>
</dbReference>
<dbReference type="GO" id="GO:0004417">
    <property type="term" value="F:hydroxyethylthiazole kinase activity"/>
    <property type="evidence" value="ECO:0007669"/>
    <property type="project" value="UniProtKB-UniRule"/>
</dbReference>
<dbReference type="GO" id="GO:0009229">
    <property type="term" value="P:thiamine diphosphate biosynthetic process"/>
    <property type="evidence" value="ECO:0007669"/>
    <property type="project" value="UniProtKB-UniRule"/>
</dbReference>
<evidence type="ECO:0000256" key="11">
    <source>
        <dbReference type="HAMAP-Rule" id="MF_00228"/>
    </source>
</evidence>
<evidence type="ECO:0000256" key="7">
    <source>
        <dbReference type="ARBA" id="ARBA00022777"/>
    </source>
</evidence>